<proteinExistence type="predicted"/>
<protein>
    <submittedName>
        <fullName evidence="4">Helix-turn-helix transcriptional regulator</fullName>
    </submittedName>
</protein>
<dbReference type="EMBL" id="VWSJ01000025">
    <property type="protein sequence ID" value="MSN96809.1"/>
    <property type="molecule type" value="Genomic_DNA"/>
</dbReference>
<sequence length="302" mass="34948">MSKIIRNYEFLENLKEKNLIKIDGLKKSFSYQDRNFKMKMSVYDLQNGILYRTTNILLNEDITFIKNFADNCHFLHFNTLNSSSVCPINGKRAILNTNQVWTGSIIKDFKGKMDFLGNTHQIQSIILNDNLIKEFNVFNHLNPLNDYFHIKSSNISKFQNQILNELRNADIYSGKLKELFIESKVLELLFITFSNLSINDNKTAQRAKELLLKDLSSPPSIKELAKACTTNEVSLQESFKKQFKNTIYGYLKDERLKVAFELLKRKDVNVSEAAKIVGYNSLSHFTKIFKDKYGVLPSNIAK</sequence>
<keyword evidence="5" id="KW-1185">Reference proteome</keyword>
<dbReference type="RefSeq" id="WP_154571076.1">
    <property type="nucleotide sequence ID" value="NZ_VWSJ01000025.1"/>
</dbReference>
<dbReference type="PANTHER" id="PTHR47893">
    <property type="entry name" value="REGULATORY PROTEIN PCHR"/>
    <property type="match status" value="1"/>
</dbReference>
<reference evidence="4 5" key="2">
    <citation type="submission" date="2020-03" db="EMBL/GenBank/DDBJ databases">
        <title>Campylobacter portucalensis sp. nov., a new species of Campylobacter isolated from the reproductive tract of bulls.</title>
        <authorList>
            <person name="Silva M.F."/>
            <person name="Pereira G."/>
            <person name="Carneiro C."/>
            <person name="Hemphill A."/>
            <person name="Mateus L."/>
            <person name="Lopes-Da-Costa L."/>
            <person name="Silva E."/>
        </authorList>
    </citation>
    <scope>NUCLEOTIDE SEQUENCE [LARGE SCALE GENOMIC DNA]</scope>
    <source>
        <strain evidence="4 5">FMV-PI01</strain>
    </source>
</reference>
<dbReference type="InterPro" id="IPR009057">
    <property type="entry name" value="Homeodomain-like_sf"/>
</dbReference>
<feature type="domain" description="HTH araC/xylS-type" evidence="3">
    <location>
        <begin position="205"/>
        <end position="302"/>
    </location>
</feature>
<dbReference type="InterPro" id="IPR018060">
    <property type="entry name" value="HTH_AraC"/>
</dbReference>
<name>A0A6L5WI61_9BACT</name>
<comment type="caution">
    <text evidence="4">The sequence shown here is derived from an EMBL/GenBank/DDBJ whole genome shotgun (WGS) entry which is preliminary data.</text>
</comment>
<evidence type="ECO:0000259" key="3">
    <source>
        <dbReference type="PROSITE" id="PS01124"/>
    </source>
</evidence>
<dbReference type="GO" id="GO:0043565">
    <property type="term" value="F:sequence-specific DNA binding"/>
    <property type="evidence" value="ECO:0007669"/>
    <property type="project" value="InterPro"/>
</dbReference>
<dbReference type="SUPFAM" id="SSF46689">
    <property type="entry name" value="Homeodomain-like"/>
    <property type="match status" value="2"/>
</dbReference>
<dbReference type="AlphaFoldDB" id="A0A6L5WI61"/>
<gene>
    <name evidence="4" type="ORF">F1B92_06475</name>
</gene>
<evidence type="ECO:0000256" key="2">
    <source>
        <dbReference type="ARBA" id="ARBA00023163"/>
    </source>
</evidence>
<dbReference type="PROSITE" id="PS01124">
    <property type="entry name" value="HTH_ARAC_FAMILY_2"/>
    <property type="match status" value="1"/>
</dbReference>
<keyword evidence="2" id="KW-0804">Transcription</keyword>
<dbReference type="InterPro" id="IPR053142">
    <property type="entry name" value="PchR_regulatory_protein"/>
</dbReference>
<dbReference type="Pfam" id="PF12833">
    <property type="entry name" value="HTH_18"/>
    <property type="match status" value="1"/>
</dbReference>
<organism evidence="4 5">
    <name type="scientific">Campylobacter portucalensis</name>
    <dbReference type="NCBI Taxonomy" id="2608384"/>
    <lineage>
        <taxon>Bacteria</taxon>
        <taxon>Pseudomonadati</taxon>
        <taxon>Campylobacterota</taxon>
        <taxon>Epsilonproteobacteria</taxon>
        <taxon>Campylobacterales</taxon>
        <taxon>Campylobacteraceae</taxon>
        <taxon>Campylobacter</taxon>
    </lineage>
</organism>
<dbReference type="PANTHER" id="PTHR47893:SF1">
    <property type="entry name" value="REGULATORY PROTEIN PCHR"/>
    <property type="match status" value="1"/>
</dbReference>
<dbReference type="SMART" id="SM00342">
    <property type="entry name" value="HTH_ARAC"/>
    <property type="match status" value="1"/>
</dbReference>
<dbReference type="Proteomes" id="UP000476338">
    <property type="component" value="Unassembled WGS sequence"/>
</dbReference>
<reference evidence="4 5" key="1">
    <citation type="submission" date="2019-09" db="EMBL/GenBank/DDBJ databases">
        <authorList>
            <person name="Silva M."/>
            <person name="Pereira G."/>
            <person name="Lopes-Da-Costa L."/>
            <person name="Silva E."/>
        </authorList>
    </citation>
    <scope>NUCLEOTIDE SEQUENCE [LARGE SCALE GENOMIC DNA]</scope>
    <source>
        <strain evidence="4 5">FMV-PI01</strain>
    </source>
</reference>
<dbReference type="GO" id="GO:0003700">
    <property type="term" value="F:DNA-binding transcription factor activity"/>
    <property type="evidence" value="ECO:0007669"/>
    <property type="project" value="InterPro"/>
</dbReference>
<keyword evidence="1" id="KW-0805">Transcription regulation</keyword>
<evidence type="ECO:0000313" key="5">
    <source>
        <dbReference type="Proteomes" id="UP000476338"/>
    </source>
</evidence>
<evidence type="ECO:0000313" key="4">
    <source>
        <dbReference type="EMBL" id="MSN96809.1"/>
    </source>
</evidence>
<accession>A0A6L5WI61</accession>
<evidence type="ECO:0000256" key="1">
    <source>
        <dbReference type="ARBA" id="ARBA00023015"/>
    </source>
</evidence>
<dbReference type="Gene3D" id="1.10.10.60">
    <property type="entry name" value="Homeodomain-like"/>
    <property type="match status" value="1"/>
</dbReference>